<evidence type="ECO:0000313" key="2">
    <source>
        <dbReference type="EMBL" id="KFC84344.1"/>
    </source>
</evidence>
<evidence type="ECO:0000256" key="1">
    <source>
        <dbReference type="SAM" id="MobiDB-lite"/>
    </source>
</evidence>
<feature type="compositionally biased region" description="Basic and acidic residues" evidence="1">
    <location>
        <begin position="130"/>
        <end position="140"/>
    </location>
</feature>
<evidence type="ECO:0000313" key="3">
    <source>
        <dbReference type="Proteomes" id="UP000028605"/>
    </source>
</evidence>
<accession>A0ABD3ZAN6</accession>
<reference evidence="3" key="1">
    <citation type="submission" date="2014-05" db="EMBL/GenBank/DDBJ databases">
        <title>ATOL: Assembling a taxonomically balanced genome-scale reconstruction of the evolutionary history of the Enterobacteriaceae.</title>
        <authorList>
            <person name="Plunkett G. III"/>
            <person name="Neeno-Eckwall E.C."/>
            <person name="Glasner J.D."/>
            <person name="Perna N.T."/>
        </authorList>
    </citation>
    <scope>NUCLEOTIDE SEQUENCE [LARGE SCALE GENOMIC DNA]</scope>
    <source>
        <strain evidence="3">ATCC 13337</strain>
    </source>
</reference>
<comment type="caution">
    <text evidence="2">The sequence shown here is derived from an EMBL/GenBank/DDBJ whole genome shotgun (WGS) entry which is preliminary data.</text>
</comment>
<feature type="compositionally biased region" description="Polar residues" evidence="1">
    <location>
        <begin position="183"/>
        <end position="194"/>
    </location>
</feature>
<dbReference type="EMBL" id="JMPK01000080">
    <property type="protein sequence ID" value="KFC84344.1"/>
    <property type="molecule type" value="Genomic_DNA"/>
</dbReference>
<protein>
    <submittedName>
        <fullName evidence="2">Plasmid stabilization protein</fullName>
    </submittedName>
</protein>
<organism evidence="2 3">
    <name type="scientific">Hafnia alvei ATCC 13337</name>
    <dbReference type="NCBI Taxonomy" id="910996"/>
    <lineage>
        <taxon>Bacteria</taxon>
        <taxon>Pseudomonadati</taxon>
        <taxon>Pseudomonadota</taxon>
        <taxon>Gammaproteobacteria</taxon>
        <taxon>Enterobacterales</taxon>
        <taxon>Hafniaceae</taxon>
        <taxon>Hafnia</taxon>
    </lineage>
</organism>
<name>A0ABD3ZAN6_HAFAL</name>
<gene>
    <name evidence="2" type="ORF">GHAL_4310</name>
</gene>
<dbReference type="Proteomes" id="UP000028605">
    <property type="component" value="Unassembled WGS sequence"/>
</dbReference>
<dbReference type="AlphaFoldDB" id="A0ABD3ZAN6"/>
<feature type="region of interest" description="Disordered" evidence="1">
    <location>
        <begin position="161"/>
        <end position="203"/>
    </location>
</feature>
<proteinExistence type="predicted"/>
<sequence>MIGLTVSHYSLTDNAPSGEEGMAYITLMQEKARLEALLPEGWEKDFTTFFTLDNSVLMALMAYCTACSVDGVQTRDMGHTSRSPLDTLETALDFHMRDWWQPTKANFFDHLKKPQIIDALNEAGQTGAARDADKMKKGDAAELAESKMGSNRWVPAWMCTPDAQKPASDAKNSPVVSEIAPSDAQNSVSDAQNDVDTHIANAA</sequence>
<feature type="region of interest" description="Disordered" evidence="1">
    <location>
        <begin position="127"/>
        <end position="146"/>
    </location>
</feature>